<evidence type="ECO:0000313" key="1">
    <source>
        <dbReference type="EMBL" id="KAK4181862.1"/>
    </source>
</evidence>
<accession>A0AAN6WKM6</accession>
<name>A0AAN6WKM6_9PEZI</name>
<dbReference type="Proteomes" id="UP001302321">
    <property type="component" value="Unassembled WGS sequence"/>
</dbReference>
<dbReference type="EMBL" id="MU866083">
    <property type="protein sequence ID" value="KAK4181862.1"/>
    <property type="molecule type" value="Genomic_DNA"/>
</dbReference>
<dbReference type="AlphaFoldDB" id="A0AAN6WKM6"/>
<comment type="caution">
    <text evidence="1">The sequence shown here is derived from an EMBL/GenBank/DDBJ whole genome shotgun (WGS) entry which is preliminary data.</text>
</comment>
<keyword evidence="2" id="KW-1185">Reference proteome</keyword>
<sequence length="108" mass="12502">MPRQYFCWKVCLTFGCGCKEDTATHHVCDSFRTNCSSWVTYKTTNKSCSYHRRANGLDLRQQDDKDEDWAIVSEGPETPESEAETQYQLEGYQGGSWEGQYLKKRRAA</sequence>
<proteinExistence type="predicted"/>
<gene>
    <name evidence="1" type="ORF">QBC36DRAFT_305907</name>
</gene>
<protein>
    <submittedName>
        <fullName evidence="1">Uncharacterized protein</fullName>
    </submittedName>
</protein>
<organism evidence="1 2">
    <name type="scientific">Triangularia setosa</name>
    <dbReference type="NCBI Taxonomy" id="2587417"/>
    <lineage>
        <taxon>Eukaryota</taxon>
        <taxon>Fungi</taxon>
        <taxon>Dikarya</taxon>
        <taxon>Ascomycota</taxon>
        <taxon>Pezizomycotina</taxon>
        <taxon>Sordariomycetes</taxon>
        <taxon>Sordariomycetidae</taxon>
        <taxon>Sordariales</taxon>
        <taxon>Podosporaceae</taxon>
        <taxon>Triangularia</taxon>
    </lineage>
</organism>
<reference evidence="1" key="2">
    <citation type="submission" date="2023-05" db="EMBL/GenBank/DDBJ databases">
        <authorList>
            <consortium name="Lawrence Berkeley National Laboratory"/>
            <person name="Steindorff A."/>
            <person name="Hensen N."/>
            <person name="Bonometti L."/>
            <person name="Westerberg I."/>
            <person name="Brannstrom I.O."/>
            <person name="Guillou S."/>
            <person name="Cros-Aarteil S."/>
            <person name="Calhoun S."/>
            <person name="Haridas S."/>
            <person name="Kuo A."/>
            <person name="Mondo S."/>
            <person name="Pangilinan J."/>
            <person name="Riley R."/>
            <person name="Labutti K."/>
            <person name="Andreopoulos B."/>
            <person name="Lipzen A."/>
            <person name="Chen C."/>
            <person name="Yanf M."/>
            <person name="Daum C."/>
            <person name="Ng V."/>
            <person name="Clum A."/>
            <person name="Ohm R."/>
            <person name="Martin F."/>
            <person name="Silar P."/>
            <person name="Natvig D."/>
            <person name="Lalanne C."/>
            <person name="Gautier V."/>
            <person name="Ament-Velasquez S.L."/>
            <person name="Kruys A."/>
            <person name="Hutchinson M.I."/>
            <person name="Powell A.J."/>
            <person name="Barry K."/>
            <person name="Miller A.N."/>
            <person name="Grigoriev I.V."/>
            <person name="Debuchy R."/>
            <person name="Gladieux P."/>
            <person name="Thoren M.H."/>
            <person name="Johannesson H."/>
        </authorList>
    </citation>
    <scope>NUCLEOTIDE SEQUENCE</scope>
    <source>
        <strain evidence="1">CBS 892.96</strain>
    </source>
</reference>
<evidence type="ECO:0000313" key="2">
    <source>
        <dbReference type="Proteomes" id="UP001302321"/>
    </source>
</evidence>
<reference evidence="1" key="1">
    <citation type="journal article" date="2023" name="Mol. Phylogenet. Evol.">
        <title>Genome-scale phylogeny and comparative genomics of the fungal order Sordariales.</title>
        <authorList>
            <person name="Hensen N."/>
            <person name="Bonometti L."/>
            <person name="Westerberg I."/>
            <person name="Brannstrom I.O."/>
            <person name="Guillou S."/>
            <person name="Cros-Aarteil S."/>
            <person name="Calhoun S."/>
            <person name="Haridas S."/>
            <person name="Kuo A."/>
            <person name="Mondo S."/>
            <person name="Pangilinan J."/>
            <person name="Riley R."/>
            <person name="LaButti K."/>
            <person name="Andreopoulos B."/>
            <person name="Lipzen A."/>
            <person name="Chen C."/>
            <person name="Yan M."/>
            <person name="Daum C."/>
            <person name="Ng V."/>
            <person name="Clum A."/>
            <person name="Steindorff A."/>
            <person name="Ohm R.A."/>
            <person name="Martin F."/>
            <person name="Silar P."/>
            <person name="Natvig D.O."/>
            <person name="Lalanne C."/>
            <person name="Gautier V."/>
            <person name="Ament-Velasquez S.L."/>
            <person name="Kruys A."/>
            <person name="Hutchinson M.I."/>
            <person name="Powell A.J."/>
            <person name="Barry K."/>
            <person name="Miller A.N."/>
            <person name="Grigoriev I.V."/>
            <person name="Debuchy R."/>
            <person name="Gladieux P."/>
            <person name="Hiltunen Thoren M."/>
            <person name="Johannesson H."/>
        </authorList>
    </citation>
    <scope>NUCLEOTIDE SEQUENCE</scope>
    <source>
        <strain evidence="1">CBS 892.96</strain>
    </source>
</reference>